<keyword evidence="3" id="KW-1003">Cell membrane</keyword>
<accession>A0A1M4SJL5</accession>
<evidence type="ECO:0000256" key="1">
    <source>
        <dbReference type="ARBA" id="ARBA00004651"/>
    </source>
</evidence>
<evidence type="ECO:0000313" key="9">
    <source>
        <dbReference type="EMBL" id="SHE32385.1"/>
    </source>
</evidence>
<dbReference type="OrthoDB" id="2168559at2"/>
<dbReference type="InterPro" id="IPR000515">
    <property type="entry name" value="MetI-like"/>
</dbReference>
<evidence type="ECO:0000259" key="8">
    <source>
        <dbReference type="PROSITE" id="PS50928"/>
    </source>
</evidence>
<feature type="transmembrane region" description="Helical" evidence="7">
    <location>
        <begin position="261"/>
        <end position="280"/>
    </location>
</feature>
<dbReference type="GO" id="GO:0005886">
    <property type="term" value="C:plasma membrane"/>
    <property type="evidence" value="ECO:0007669"/>
    <property type="project" value="UniProtKB-SubCell"/>
</dbReference>
<dbReference type="Proteomes" id="UP000184128">
    <property type="component" value="Unassembled WGS sequence"/>
</dbReference>
<feature type="transmembrane region" description="Helical" evidence="7">
    <location>
        <begin position="12"/>
        <end position="34"/>
    </location>
</feature>
<evidence type="ECO:0000256" key="4">
    <source>
        <dbReference type="ARBA" id="ARBA00022692"/>
    </source>
</evidence>
<dbReference type="PROSITE" id="PS50928">
    <property type="entry name" value="ABC_TM1"/>
    <property type="match status" value="1"/>
</dbReference>
<keyword evidence="10" id="KW-1185">Reference proteome</keyword>
<organism evidence="9 10">
    <name type="scientific">Atopostipes suicloacalis DSM 15692</name>
    <dbReference type="NCBI Taxonomy" id="1121025"/>
    <lineage>
        <taxon>Bacteria</taxon>
        <taxon>Bacillati</taxon>
        <taxon>Bacillota</taxon>
        <taxon>Bacilli</taxon>
        <taxon>Lactobacillales</taxon>
        <taxon>Carnobacteriaceae</taxon>
        <taxon>Atopostipes</taxon>
    </lineage>
</organism>
<feature type="transmembrane region" description="Helical" evidence="7">
    <location>
        <begin position="151"/>
        <end position="174"/>
    </location>
</feature>
<proteinExistence type="inferred from homology"/>
<dbReference type="PANTHER" id="PTHR30193:SF41">
    <property type="entry name" value="DIACETYLCHITOBIOSE UPTAKE SYSTEM PERMEASE PROTEIN NGCF"/>
    <property type="match status" value="1"/>
</dbReference>
<dbReference type="CDD" id="cd06261">
    <property type="entry name" value="TM_PBP2"/>
    <property type="match status" value="1"/>
</dbReference>
<evidence type="ECO:0000256" key="6">
    <source>
        <dbReference type="ARBA" id="ARBA00023136"/>
    </source>
</evidence>
<comment type="similarity">
    <text evidence="7">Belongs to the binding-protein-dependent transport system permease family.</text>
</comment>
<dbReference type="Gene3D" id="1.10.3720.10">
    <property type="entry name" value="MetI-like"/>
    <property type="match status" value="1"/>
</dbReference>
<dbReference type="InterPro" id="IPR051393">
    <property type="entry name" value="ABC_transporter_permease"/>
</dbReference>
<dbReference type="InterPro" id="IPR035906">
    <property type="entry name" value="MetI-like_sf"/>
</dbReference>
<evidence type="ECO:0000256" key="5">
    <source>
        <dbReference type="ARBA" id="ARBA00022989"/>
    </source>
</evidence>
<evidence type="ECO:0000256" key="7">
    <source>
        <dbReference type="RuleBase" id="RU363032"/>
    </source>
</evidence>
<comment type="subcellular location">
    <subcellularLocation>
        <location evidence="1 7">Cell membrane</location>
        <topology evidence="1 7">Multi-pass membrane protein</topology>
    </subcellularLocation>
</comment>
<dbReference type="PANTHER" id="PTHR30193">
    <property type="entry name" value="ABC TRANSPORTER PERMEASE PROTEIN"/>
    <property type="match status" value="1"/>
</dbReference>
<reference evidence="9 10" key="1">
    <citation type="submission" date="2016-11" db="EMBL/GenBank/DDBJ databases">
        <authorList>
            <person name="Jaros S."/>
            <person name="Januszkiewicz K."/>
            <person name="Wedrychowicz H."/>
        </authorList>
    </citation>
    <scope>NUCLEOTIDE SEQUENCE [LARGE SCALE GENOMIC DNA]</scope>
    <source>
        <strain evidence="9 10">DSM 15692</strain>
    </source>
</reference>
<dbReference type="AlphaFoldDB" id="A0A1M4SJL5"/>
<gene>
    <name evidence="9" type="ORF">SAMN02745249_00205</name>
</gene>
<dbReference type="STRING" id="1121025.SAMN02745249_00205"/>
<dbReference type="SUPFAM" id="SSF161098">
    <property type="entry name" value="MetI-like"/>
    <property type="match status" value="1"/>
</dbReference>
<dbReference type="GO" id="GO:0055085">
    <property type="term" value="P:transmembrane transport"/>
    <property type="evidence" value="ECO:0007669"/>
    <property type="project" value="InterPro"/>
</dbReference>
<keyword evidence="4 7" id="KW-0812">Transmembrane</keyword>
<evidence type="ECO:0000256" key="2">
    <source>
        <dbReference type="ARBA" id="ARBA00022448"/>
    </source>
</evidence>
<protein>
    <submittedName>
        <fullName evidence="9">Raffinose/stachyose/melibiose transport system permease protein</fullName>
    </submittedName>
</protein>
<feature type="transmembrane region" description="Helical" evidence="7">
    <location>
        <begin position="72"/>
        <end position="92"/>
    </location>
</feature>
<dbReference type="EMBL" id="FQUF01000003">
    <property type="protein sequence ID" value="SHE32385.1"/>
    <property type="molecule type" value="Genomic_DNA"/>
</dbReference>
<evidence type="ECO:0000256" key="3">
    <source>
        <dbReference type="ARBA" id="ARBA00022475"/>
    </source>
</evidence>
<evidence type="ECO:0000313" key="10">
    <source>
        <dbReference type="Proteomes" id="UP000184128"/>
    </source>
</evidence>
<keyword evidence="6 7" id="KW-0472">Membrane</keyword>
<name>A0A1M4SJL5_9LACT</name>
<keyword evidence="2 7" id="KW-0813">Transport</keyword>
<feature type="transmembrane region" description="Helical" evidence="7">
    <location>
        <begin position="104"/>
        <end position="124"/>
    </location>
</feature>
<keyword evidence="5 7" id="KW-1133">Transmembrane helix</keyword>
<sequence length="289" mass="32431">MNTKKGNISYWLFLIPSLVAVITVILIPLLYGIYTSFTNSDGFNMDFIGLENYRQLFSDSQFIESMWFTLKFAVVAVIGVNVIGLGFAVLVTQKIGRVTTFFRTLLFTPNLIGGLILGFIWQFIFNRAFVGIAEITNIDFFNGWLSDPSTAYWGMVIVFLWQMSGYIMLIYIAFLSKIPTELIEAAQLDGASALQTFTHIKMPLLAPAFTVSLFLTLANAFKVYDLNLALTSGGPFRSSEMVAMNIYNTAFLQYKQGYAQAKGVVFLVVIVLISIAQVYFTRQREVDLS</sequence>
<dbReference type="Pfam" id="PF00528">
    <property type="entry name" value="BPD_transp_1"/>
    <property type="match status" value="1"/>
</dbReference>
<feature type="domain" description="ABC transmembrane type-1" evidence="8">
    <location>
        <begin position="66"/>
        <end position="277"/>
    </location>
</feature>